<dbReference type="InterPro" id="IPR012337">
    <property type="entry name" value="RNaseH-like_sf"/>
</dbReference>
<dbReference type="EMBL" id="JAHLQT010039062">
    <property type="protein sequence ID" value="KAG7156510.1"/>
    <property type="molecule type" value="Genomic_DNA"/>
</dbReference>
<comment type="caution">
    <text evidence="1">The sequence shown here is derived from an EMBL/GenBank/DDBJ whole genome shotgun (WGS) entry which is preliminary data.</text>
</comment>
<name>A0A8J5JF52_HOMAM</name>
<accession>A0A8J5JF52</accession>
<reference evidence="1" key="1">
    <citation type="journal article" date="2021" name="Sci. Adv.">
        <title>The American lobster genome reveals insights on longevity, neural, and immune adaptations.</title>
        <authorList>
            <person name="Polinski J.M."/>
            <person name="Zimin A.V."/>
            <person name="Clark K.F."/>
            <person name="Kohn A.B."/>
            <person name="Sadowski N."/>
            <person name="Timp W."/>
            <person name="Ptitsyn A."/>
            <person name="Khanna P."/>
            <person name="Romanova D.Y."/>
            <person name="Williams P."/>
            <person name="Greenwood S.J."/>
            <person name="Moroz L.L."/>
            <person name="Walt D.R."/>
            <person name="Bodnar A.G."/>
        </authorList>
    </citation>
    <scope>NUCLEOTIDE SEQUENCE</scope>
    <source>
        <strain evidence="1">GMGI-L3</strain>
    </source>
</reference>
<organism evidence="1 2">
    <name type="scientific">Homarus americanus</name>
    <name type="common">American lobster</name>
    <dbReference type="NCBI Taxonomy" id="6706"/>
    <lineage>
        <taxon>Eukaryota</taxon>
        <taxon>Metazoa</taxon>
        <taxon>Ecdysozoa</taxon>
        <taxon>Arthropoda</taxon>
        <taxon>Crustacea</taxon>
        <taxon>Multicrustacea</taxon>
        <taxon>Malacostraca</taxon>
        <taxon>Eumalacostraca</taxon>
        <taxon>Eucarida</taxon>
        <taxon>Decapoda</taxon>
        <taxon>Pleocyemata</taxon>
        <taxon>Astacidea</taxon>
        <taxon>Nephropoidea</taxon>
        <taxon>Nephropidae</taxon>
        <taxon>Homarus</taxon>
    </lineage>
</organism>
<keyword evidence="2" id="KW-1185">Reference proteome</keyword>
<gene>
    <name evidence="1" type="ORF">Hamer_G006475</name>
</gene>
<dbReference type="AlphaFoldDB" id="A0A8J5JF52"/>
<evidence type="ECO:0000313" key="1">
    <source>
        <dbReference type="EMBL" id="KAG7156510.1"/>
    </source>
</evidence>
<sequence length="170" mass="19156">MKCIKLVSLLQSSTETRLNKFESMEAFQIAATLDPRYKLDWYHDYDNVVQDIRALLTVKYNMAGSVDPTTTDTSPAEPPPMKRNNLCPGQPVFYTKTNSITEVSLYLNQPCPQEDGDPLATEGQATLSFLSHQACSKVPGHSCYIGSWERLFSIAGKLFRPERCNCRLKI</sequence>
<dbReference type="Proteomes" id="UP000747542">
    <property type="component" value="Unassembled WGS sequence"/>
</dbReference>
<evidence type="ECO:0000313" key="2">
    <source>
        <dbReference type="Proteomes" id="UP000747542"/>
    </source>
</evidence>
<proteinExistence type="predicted"/>
<protein>
    <submittedName>
        <fullName evidence="1">Uncharacterized protein</fullName>
    </submittedName>
</protein>
<dbReference type="SUPFAM" id="SSF53098">
    <property type="entry name" value="Ribonuclease H-like"/>
    <property type="match status" value="1"/>
</dbReference>